<gene>
    <name evidence="1" type="ORF">IB292_22025</name>
</gene>
<dbReference type="EMBL" id="JACVHL010000029">
    <property type="protein sequence ID" value="MCC3807702.1"/>
    <property type="molecule type" value="Genomic_DNA"/>
</dbReference>
<name>A0A9Q3YLK5_VIBPH</name>
<dbReference type="Proteomes" id="UP000726777">
    <property type="component" value="Unassembled WGS sequence"/>
</dbReference>
<evidence type="ECO:0000313" key="2">
    <source>
        <dbReference type="Proteomes" id="UP000726777"/>
    </source>
</evidence>
<proteinExistence type="predicted"/>
<dbReference type="RefSeq" id="WP_228085961.1">
    <property type="nucleotide sequence ID" value="NZ_JACVHL010000029.1"/>
</dbReference>
<reference evidence="1" key="1">
    <citation type="submission" date="2020-09" db="EMBL/GenBank/DDBJ databases">
        <title>Genome sequence of Vibrio parahaemolyticus isolates.</title>
        <authorList>
            <person name="Hammerl J.A."/>
            <person name="Strauch E."/>
        </authorList>
    </citation>
    <scope>NUCLEOTIDE SEQUENCE</scope>
    <source>
        <strain evidence="1">17-VB00146</strain>
    </source>
</reference>
<accession>A0A9Q3YLK5</accession>
<protein>
    <submittedName>
        <fullName evidence="1">Uncharacterized protein</fullName>
    </submittedName>
</protein>
<comment type="caution">
    <text evidence="1">The sequence shown here is derived from an EMBL/GenBank/DDBJ whole genome shotgun (WGS) entry which is preliminary data.</text>
</comment>
<organism evidence="1 2">
    <name type="scientific">Vibrio parahaemolyticus</name>
    <dbReference type="NCBI Taxonomy" id="670"/>
    <lineage>
        <taxon>Bacteria</taxon>
        <taxon>Pseudomonadati</taxon>
        <taxon>Pseudomonadota</taxon>
        <taxon>Gammaproteobacteria</taxon>
        <taxon>Vibrionales</taxon>
        <taxon>Vibrionaceae</taxon>
        <taxon>Vibrio</taxon>
    </lineage>
</organism>
<dbReference type="AlphaFoldDB" id="A0A9Q3YLK5"/>
<evidence type="ECO:0000313" key="1">
    <source>
        <dbReference type="EMBL" id="MCC3807702.1"/>
    </source>
</evidence>
<sequence length="54" mass="6055">MAHVYLPNKLKKKDAEIAKRQAAARRRIEIGRELAAIGLHPIKDVHLISSASLR</sequence>